<dbReference type="EMBL" id="AP028055">
    <property type="protein sequence ID" value="BEG98786.1"/>
    <property type="molecule type" value="Genomic_DNA"/>
</dbReference>
<dbReference type="PANTHER" id="PTHR37422">
    <property type="entry name" value="TEICHURONIC ACID BIOSYNTHESIS PROTEIN TUAE"/>
    <property type="match status" value="1"/>
</dbReference>
<evidence type="ECO:0000256" key="3">
    <source>
        <dbReference type="ARBA" id="ARBA00022989"/>
    </source>
</evidence>
<dbReference type="Pfam" id="PF04932">
    <property type="entry name" value="Wzy_C"/>
    <property type="match status" value="1"/>
</dbReference>
<keyword evidence="8" id="KW-1185">Reference proteome</keyword>
<feature type="transmembrane region" description="Helical" evidence="5">
    <location>
        <begin position="211"/>
        <end position="231"/>
    </location>
</feature>
<dbReference type="PANTHER" id="PTHR37422:SF13">
    <property type="entry name" value="LIPOPOLYSACCHARIDE BIOSYNTHESIS PROTEIN PA4999-RELATED"/>
    <property type="match status" value="1"/>
</dbReference>
<reference evidence="7 8" key="1">
    <citation type="submission" date="2023-04" db="EMBL/GenBank/DDBJ databases">
        <title>Draft genome sequence of acteroides sedimenti strain YN3PY1.</title>
        <authorList>
            <person name="Yoshida N."/>
        </authorList>
    </citation>
    <scope>NUCLEOTIDE SEQUENCE [LARGE SCALE GENOMIC DNA]</scope>
    <source>
        <strain evidence="7 8">YN3PY1</strain>
    </source>
</reference>
<proteinExistence type="predicted"/>
<dbReference type="Proteomes" id="UP001496674">
    <property type="component" value="Chromosome"/>
</dbReference>
<evidence type="ECO:0000256" key="1">
    <source>
        <dbReference type="ARBA" id="ARBA00004141"/>
    </source>
</evidence>
<evidence type="ECO:0000313" key="7">
    <source>
        <dbReference type="EMBL" id="BEG98786.1"/>
    </source>
</evidence>
<keyword evidence="4 5" id="KW-0472">Membrane</keyword>
<keyword evidence="2 5" id="KW-0812">Transmembrane</keyword>
<gene>
    <name evidence="7" type="ORF">BSYN_10510</name>
</gene>
<dbReference type="InterPro" id="IPR051533">
    <property type="entry name" value="WaaL-like"/>
</dbReference>
<feature type="transmembrane region" description="Helical" evidence="5">
    <location>
        <begin position="29"/>
        <end position="48"/>
    </location>
</feature>
<dbReference type="InterPro" id="IPR007016">
    <property type="entry name" value="O-antigen_ligase-rel_domated"/>
</dbReference>
<feature type="transmembrane region" description="Helical" evidence="5">
    <location>
        <begin position="142"/>
        <end position="163"/>
    </location>
</feature>
<sequence length="396" mass="44922">MDALIACAILTLLIKTTYEKVEWKRIYNPLALIISIWLLYCILELLNLNRASLSDWSVKVRSMSFYPLIMVIMVSVLITKYKQVKLLLLLWAILTILAALKGYWQKNHGFDATELRWLYVEGGYRTHLISTGVRYFSFFTDAGNYGSCMGFSMVIFSIAAIYIKKHWLKGLYIIAGLAGAYGMIISGTRGALIVPFAGFAFFVILSKKIKIALSTIILIITSFCFLNFTTIGENNALIRRMRSAFDKNDPSLNVRLENQKRLKEHLKDIPFGAGIGFGNTRDINNPDYEFMAIPRDSWFVNIWVQTGVVGLTLYVLVLFSGIIWGGYIIFFKIKNKELRGILAALLAGVVGMTASAYGNELLGQYPNCYLYFISFAVVFMGQYYDKELLEKHELLT</sequence>
<feature type="transmembrane region" description="Helical" evidence="5">
    <location>
        <begin position="302"/>
        <end position="329"/>
    </location>
</feature>
<comment type="subcellular location">
    <subcellularLocation>
        <location evidence="1">Membrane</location>
        <topology evidence="1">Multi-pass membrane protein</topology>
    </subcellularLocation>
</comment>
<organism evidence="7 8">
    <name type="scientific">Bacteroides sedimenti</name>
    <dbReference type="NCBI Taxonomy" id="2136147"/>
    <lineage>
        <taxon>Bacteria</taxon>
        <taxon>Pseudomonadati</taxon>
        <taxon>Bacteroidota</taxon>
        <taxon>Bacteroidia</taxon>
        <taxon>Bacteroidales</taxon>
        <taxon>Bacteroidaceae</taxon>
        <taxon>Bacteroides</taxon>
    </lineage>
</organism>
<name>A0ABM8ICB5_9BACE</name>
<evidence type="ECO:0000256" key="5">
    <source>
        <dbReference type="SAM" id="Phobius"/>
    </source>
</evidence>
<feature type="transmembrane region" description="Helical" evidence="5">
    <location>
        <begin position="364"/>
        <end position="384"/>
    </location>
</feature>
<evidence type="ECO:0000256" key="4">
    <source>
        <dbReference type="ARBA" id="ARBA00023136"/>
    </source>
</evidence>
<dbReference type="NCBIfam" id="TIGR04370">
    <property type="entry name" value="glyco_rpt_poly"/>
    <property type="match status" value="1"/>
</dbReference>
<accession>A0ABM8ICB5</accession>
<evidence type="ECO:0000256" key="2">
    <source>
        <dbReference type="ARBA" id="ARBA00022692"/>
    </source>
</evidence>
<protein>
    <submittedName>
        <fullName evidence="7">Membrane protein</fullName>
    </submittedName>
</protein>
<evidence type="ECO:0000313" key="8">
    <source>
        <dbReference type="Proteomes" id="UP001496674"/>
    </source>
</evidence>
<evidence type="ECO:0000259" key="6">
    <source>
        <dbReference type="Pfam" id="PF04932"/>
    </source>
</evidence>
<feature type="transmembrane region" description="Helical" evidence="5">
    <location>
        <begin position="341"/>
        <end position="358"/>
    </location>
</feature>
<feature type="transmembrane region" description="Helical" evidence="5">
    <location>
        <begin position="84"/>
        <end position="104"/>
    </location>
</feature>
<feature type="domain" description="O-antigen ligase-related" evidence="6">
    <location>
        <begin position="177"/>
        <end position="315"/>
    </location>
</feature>
<keyword evidence="3 5" id="KW-1133">Transmembrane helix</keyword>
<feature type="transmembrane region" description="Helical" evidence="5">
    <location>
        <begin position="60"/>
        <end position="78"/>
    </location>
</feature>